<feature type="compositionally biased region" description="Acidic residues" evidence="1">
    <location>
        <begin position="1"/>
        <end position="13"/>
    </location>
</feature>
<protein>
    <recommendedName>
        <fullName evidence="4">Superoxide dismutase copper/zinc binding domain-containing protein</fullName>
    </recommendedName>
</protein>
<keyword evidence="2" id="KW-1133">Transmembrane helix</keyword>
<feature type="region of interest" description="Disordered" evidence="1">
    <location>
        <begin position="1"/>
        <end position="22"/>
    </location>
</feature>
<dbReference type="GO" id="GO:0006801">
    <property type="term" value="P:superoxide metabolic process"/>
    <property type="evidence" value="ECO:0007669"/>
    <property type="project" value="InterPro"/>
</dbReference>
<evidence type="ECO:0000256" key="2">
    <source>
        <dbReference type="SAM" id="Phobius"/>
    </source>
</evidence>
<gene>
    <name evidence="3" type="ORF">HAKA00212_LOCUS18743</name>
</gene>
<dbReference type="EMBL" id="HBIU01041208">
    <property type="protein sequence ID" value="CAE0639927.1"/>
    <property type="molecule type" value="Transcribed_RNA"/>
</dbReference>
<evidence type="ECO:0008006" key="4">
    <source>
        <dbReference type="Google" id="ProtNLM"/>
    </source>
</evidence>
<dbReference type="GO" id="GO:0046872">
    <property type="term" value="F:metal ion binding"/>
    <property type="evidence" value="ECO:0007669"/>
    <property type="project" value="InterPro"/>
</dbReference>
<name>A0A7S4DBL7_HETAK</name>
<evidence type="ECO:0000313" key="3">
    <source>
        <dbReference type="EMBL" id="CAE0639927.1"/>
    </source>
</evidence>
<dbReference type="Gene3D" id="2.60.40.200">
    <property type="entry name" value="Superoxide dismutase, copper/zinc binding domain"/>
    <property type="match status" value="1"/>
</dbReference>
<organism evidence="3">
    <name type="scientific">Heterosigma akashiwo</name>
    <name type="common">Chromophytic alga</name>
    <name type="synonym">Heterosigma carterae</name>
    <dbReference type="NCBI Taxonomy" id="2829"/>
    <lineage>
        <taxon>Eukaryota</taxon>
        <taxon>Sar</taxon>
        <taxon>Stramenopiles</taxon>
        <taxon>Ochrophyta</taxon>
        <taxon>Raphidophyceae</taxon>
        <taxon>Chattonellales</taxon>
        <taxon>Chattonellaceae</taxon>
        <taxon>Heterosigma</taxon>
    </lineage>
</organism>
<accession>A0A7S4DBL7</accession>
<dbReference type="InterPro" id="IPR036423">
    <property type="entry name" value="SOD-like_Cu/Zn_dom_sf"/>
</dbReference>
<sequence length="269" mass="29375">MENFDAIENEPEQESMVNTNQNGASKPKNGCFLGIIFLAIIVVLVLLAVIIWLVIDENKSSKTSEYEQDISYYCAEVSSSDSAGASGYFYTTIGLGWAKHKFSLDLTDFNASSCDLTEGLSYHIHSYWTDDSTDSSYETGCGSTYTGGHYDPNLACGGASQDAGGLCGQLNRTSTSYTCNSEQYSAGNYSICEVGDLSGKFGKVYPSDDDDDIFQFNLDEEIIDPLAPYPINYNSELGFSKPWTSIVWHCSSGDRLICAKFQASSSECD</sequence>
<keyword evidence="2" id="KW-0472">Membrane</keyword>
<dbReference type="AlphaFoldDB" id="A0A7S4DBL7"/>
<proteinExistence type="predicted"/>
<keyword evidence="2" id="KW-0812">Transmembrane</keyword>
<feature type="transmembrane region" description="Helical" evidence="2">
    <location>
        <begin position="32"/>
        <end position="55"/>
    </location>
</feature>
<evidence type="ECO:0000256" key="1">
    <source>
        <dbReference type="SAM" id="MobiDB-lite"/>
    </source>
</evidence>
<reference evidence="3" key="1">
    <citation type="submission" date="2021-01" db="EMBL/GenBank/DDBJ databases">
        <authorList>
            <person name="Corre E."/>
            <person name="Pelletier E."/>
            <person name="Niang G."/>
            <person name="Scheremetjew M."/>
            <person name="Finn R."/>
            <person name="Kale V."/>
            <person name="Holt S."/>
            <person name="Cochrane G."/>
            <person name="Meng A."/>
            <person name="Brown T."/>
            <person name="Cohen L."/>
        </authorList>
    </citation>
    <scope>NUCLEOTIDE SEQUENCE</scope>
    <source>
        <strain evidence="3">CCMP3107</strain>
    </source>
</reference>